<evidence type="ECO:0000313" key="8">
    <source>
        <dbReference type="Proteomes" id="UP001190002"/>
    </source>
</evidence>
<evidence type="ECO:0000259" key="5">
    <source>
        <dbReference type="PROSITE" id="PS50931"/>
    </source>
</evidence>
<dbReference type="InterPro" id="IPR036388">
    <property type="entry name" value="WH-like_DNA-bd_sf"/>
</dbReference>
<evidence type="ECO:0000256" key="3">
    <source>
        <dbReference type="ARBA" id="ARBA00023125"/>
    </source>
</evidence>
<dbReference type="Proteomes" id="UP001190452">
    <property type="component" value="Unassembled WGS sequence"/>
</dbReference>
<dbReference type="Proteomes" id="UP001190002">
    <property type="component" value="Unassembled WGS sequence"/>
</dbReference>
<dbReference type="Gene3D" id="3.40.190.10">
    <property type="entry name" value="Periplasmic binding protein-like II"/>
    <property type="match status" value="2"/>
</dbReference>
<dbReference type="Pfam" id="PF00126">
    <property type="entry name" value="HTH_1"/>
    <property type="match status" value="1"/>
</dbReference>
<keyword evidence="3" id="KW-0238">DNA-binding</keyword>
<feature type="domain" description="HTH lysR-type" evidence="5">
    <location>
        <begin position="7"/>
        <end position="64"/>
    </location>
</feature>
<keyword evidence="2" id="KW-0805">Transcription regulation</keyword>
<dbReference type="GO" id="GO:0003677">
    <property type="term" value="F:DNA binding"/>
    <property type="evidence" value="ECO:0007669"/>
    <property type="project" value="UniProtKB-KW"/>
</dbReference>
<dbReference type="AlphaFoldDB" id="A0AAD2B047"/>
<dbReference type="SUPFAM" id="SSF53850">
    <property type="entry name" value="Periplasmic binding protein-like II"/>
    <property type="match status" value="1"/>
</dbReference>
<name>A0AAD2B047_9RALS</name>
<dbReference type="CDD" id="cd08461">
    <property type="entry name" value="PBP2_DntR_like_3"/>
    <property type="match status" value="1"/>
</dbReference>
<dbReference type="PANTHER" id="PTHR30118:SF15">
    <property type="entry name" value="TRANSCRIPTIONAL REGULATORY PROTEIN"/>
    <property type="match status" value="1"/>
</dbReference>
<organism evidence="6 8">
    <name type="scientific">Ralstonia mannitolilytica</name>
    <dbReference type="NCBI Taxonomy" id="105219"/>
    <lineage>
        <taxon>Bacteria</taxon>
        <taxon>Pseudomonadati</taxon>
        <taxon>Pseudomonadota</taxon>
        <taxon>Betaproteobacteria</taxon>
        <taxon>Burkholderiales</taxon>
        <taxon>Burkholderiaceae</taxon>
        <taxon>Ralstonia</taxon>
    </lineage>
</organism>
<dbReference type="PRINTS" id="PR00039">
    <property type="entry name" value="HTHLYSR"/>
</dbReference>
<evidence type="ECO:0000313" key="7">
    <source>
        <dbReference type="EMBL" id="CAJ0879744.1"/>
    </source>
</evidence>
<dbReference type="PROSITE" id="PS50931">
    <property type="entry name" value="HTH_LYSR"/>
    <property type="match status" value="1"/>
</dbReference>
<dbReference type="InterPro" id="IPR005119">
    <property type="entry name" value="LysR_subst-bd"/>
</dbReference>
<dbReference type="InterPro" id="IPR000847">
    <property type="entry name" value="LysR_HTH_N"/>
</dbReference>
<evidence type="ECO:0000256" key="1">
    <source>
        <dbReference type="ARBA" id="ARBA00009437"/>
    </source>
</evidence>
<keyword evidence="4" id="KW-0804">Transcription</keyword>
<evidence type="ECO:0000313" key="6">
    <source>
        <dbReference type="EMBL" id="CAJ0697117.1"/>
    </source>
</evidence>
<sequence>MRDIRTLDLNLLKALDALLDERNVTRAAARLAITQPAMSGMLTRLRESFGDPLFVRTQRGVVPTQRALELTGRVKQVLSEIDALLQPSVFDPQTAELTVSIAATDYGLRAVVVPFLRALSQHAPRIRVAARPAEYALTKAQLERGEVDLALLTPERTPPDLYARHLFDERYVCALRRDHPDAHGSTLPLDRFCALDHALVSYAGGDFAGATDDALARLGRARRVSLSVASFLILPEVLRATDLVAVVPRRLVTEADGLALLNPPIEIPGFTKVIAWHARTHLHPGHRWLRALLFETCGTSDAAPSQPDVRVRERA</sequence>
<reference evidence="6 9" key="1">
    <citation type="submission" date="2023-07" db="EMBL/GenBank/DDBJ databases">
        <authorList>
            <person name="Peeters C."/>
        </authorList>
    </citation>
    <scope>NUCLEOTIDE SEQUENCE</scope>
    <source>
        <strain evidence="7 9">R-77569</strain>
        <strain evidence="6">R-77591</strain>
    </source>
</reference>
<accession>A0AAD2B047</accession>
<evidence type="ECO:0000256" key="4">
    <source>
        <dbReference type="ARBA" id="ARBA00023163"/>
    </source>
</evidence>
<keyword evidence="9" id="KW-1185">Reference proteome</keyword>
<dbReference type="PANTHER" id="PTHR30118">
    <property type="entry name" value="HTH-TYPE TRANSCRIPTIONAL REGULATOR LEUO-RELATED"/>
    <property type="match status" value="1"/>
</dbReference>
<proteinExistence type="inferred from homology"/>
<dbReference type="InterPro" id="IPR036390">
    <property type="entry name" value="WH_DNA-bd_sf"/>
</dbReference>
<dbReference type="EMBL" id="CAUDKV010000013">
    <property type="protein sequence ID" value="CAJ0879744.1"/>
    <property type="molecule type" value="Genomic_DNA"/>
</dbReference>
<dbReference type="SUPFAM" id="SSF46785">
    <property type="entry name" value="Winged helix' DNA-binding domain"/>
    <property type="match status" value="1"/>
</dbReference>
<dbReference type="InterPro" id="IPR050389">
    <property type="entry name" value="LysR-type_TF"/>
</dbReference>
<dbReference type="Pfam" id="PF03466">
    <property type="entry name" value="LysR_substrate"/>
    <property type="match status" value="1"/>
</dbReference>
<evidence type="ECO:0000313" key="9">
    <source>
        <dbReference type="Proteomes" id="UP001190452"/>
    </source>
</evidence>
<dbReference type="EMBL" id="CATVXE010000032">
    <property type="protein sequence ID" value="CAJ0697117.1"/>
    <property type="molecule type" value="Genomic_DNA"/>
</dbReference>
<evidence type="ECO:0000256" key="2">
    <source>
        <dbReference type="ARBA" id="ARBA00023015"/>
    </source>
</evidence>
<protein>
    <submittedName>
        <fullName evidence="6">HTH-type transcriptional regulator SyrM 1</fullName>
    </submittedName>
</protein>
<dbReference type="GO" id="GO:0003700">
    <property type="term" value="F:DNA-binding transcription factor activity"/>
    <property type="evidence" value="ECO:0007669"/>
    <property type="project" value="InterPro"/>
</dbReference>
<dbReference type="RefSeq" id="WP_104566850.1">
    <property type="nucleotide sequence ID" value="NZ_CATVXE010000032.1"/>
</dbReference>
<comment type="caution">
    <text evidence="6">The sequence shown here is derived from an EMBL/GenBank/DDBJ whole genome shotgun (WGS) entry which is preliminary data.</text>
</comment>
<gene>
    <name evidence="6" type="primary">syrM1_2</name>
    <name evidence="7" type="synonym">syrM1_1</name>
    <name evidence="7" type="ORF">R77569_03106</name>
    <name evidence="6" type="ORF">R77591_04726</name>
</gene>
<comment type="similarity">
    <text evidence="1">Belongs to the LysR transcriptional regulatory family.</text>
</comment>
<dbReference type="Gene3D" id="1.10.10.10">
    <property type="entry name" value="Winged helix-like DNA-binding domain superfamily/Winged helix DNA-binding domain"/>
    <property type="match status" value="1"/>
</dbReference>